<dbReference type="Proteomes" id="UP000076400">
    <property type="component" value="Unassembled WGS sequence"/>
</dbReference>
<protein>
    <recommendedName>
        <fullName evidence="3">DUF3445 domain-containing protein</fullName>
    </recommendedName>
</protein>
<evidence type="ECO:0000313" key="1">
    <source>
        <dbReference type="EMBL" id="KZD08396.1"/>
    </source>
</evidence>
<dbReference type="EMBL" id="LPXN01000105">
    <property type="protein sequence ID" value="KZD08396.1"/>
    <property type="molecule type" value="Genomic_DNA"/>
</dbReference>
<keyword evidence="2" id="KW-1185">Reference proteome</keyword>
<dbReference type="AlphaFoldDB" id="A0A154W4C2"/>
<comment type="caution">
    <text evidence="1">The sequence shown here is derived from an EMBL/GenBank/DDBJ whole genome shotgun (WGS) entry which is preliminary data.</text>
</comment>
<accession>A0A154W4C2</accession>
<dbReference type="InterPro" id="IPR021848">
    <property type="entry name" value="HODM_asu-like"/>
</dbReference>
<evidence type="ECO:0000313" key="2">
    <source>
        <dbReference type="Proteomes" id="UP000076400"/>
    </source>
</evidence>
<reference evidence="1" key="1">
    <citation type="submission" date="2015-12" db="EMBL/GenBank/DDBJ databases">
        <title>Genome sequence of Oceanibaculum pacificum MCCC 1A02656.</title>
        <authorList>
            <person name="Lu L."/>
            <person name="Lai Q."/>
            <person name="Shao Z."/>
            <person name="Qian P."/>
        </authorList>
    </citation>
    <scope>NUCLEOTIDE SEQUENCE [LARGE SCALE GENOMIC DNA]</scope>
    <source>
        <strain evidence="1">MCCC 1A02656</strain>
    </source>
</reference>
<dbReference type="Pfam" id="PF11927">
    <property type="entry name" value="HODM_asu-like"/>
    <property type="match status" value="1"/>
</dbReference>
<evidence type="ECO:0008006" key="3">
    <source>
        <dbReference type="Google" id="ProtNLM"/>
    </source>
</evidence>
<gene>
    <name evidence="1" type="ORF">AUP43_01685</name>
</gene>
<dbReference type="STRING" id="580166.AUP43_01685"/>
<organism evidence="1 2">
    <name type="scientific">Oceanibaculum pacificum</name>
    <dbReference type="NCBI Taxonomy" id="580166"/>
    <lineage>
        <taxon>Bacteria</taxon>
        <taxon>Pseudomonadati</taxon>
        <taxon>Pseudomonadota</taxon>
        <taxon>Alphaproteobacteria</taxon>
        <taxon>Rhodospirillales</taxon>
        <taxon>Oceanibaculaceae</taxon>
        <taxon>Oceanibaculum</taxon>
    </lineage>
</organism>
<sequence>MGLLSLDPAEWIEADADYPAQLALKEELLATRHDAVFQALPGTEAAQAEVLALLAHHLPARFPDRFRRAGNALHSLADDRRIALDDSGRAPLDIAGRLVQEDLCLMRAGPEGYELVAASLCFPASWRLADKIGRPMLAIHAPVPGYAEKLGKPVDRFFGFLKADKPVWRFNWSLPDNDRLFSPTGHGRAAHDPEITAENIGQRVFIRVERQTLRRLPASGDILFTIRTYLDRLDRLEPFPPLARALLGAVGDLTPGMTRYKSIQPFRAALEEYLTRVGGA</sequence>
<name>A0A154W4C2_9PROT</name>
<proteinExistence type="predicted"/>